<comment type="caution">
    <text evidence="2">The sequence shown here is derived from an EMBL/GenBank/DDBJ whole genome shotgun (WGS) entry which is preliminary data.</text>
</comment>
<dbReference type="Proteomes" id="UP000440224">
    <property type="component" value="Unassembled WGS sequence"/>
</dbReference>
<accession>A0A6N7PQX7</accession>
<organism evidence="2 3">
    <name type="scientific">Polyangium spumosum</name>
    <dbReference type="NCBI Taxonomy" id="889282"/>
    <lineage>
        <taxon>Bacteria</taxon>
        <taxon>Pseudomonadati</taxon>
        <taxon>Myxococcota</taxon>
        <taxon>Polyangia</taxon>
        <taxon>Polyangiales</taxon>
        <taxon>Polyangiaceae</taxon>
        <taxon>Polyangium</taxon>
    </lineage>
</organism>
<dbReference type="InterPro" id="IPR008538">
    <property type="entry name" value="Uma2"/>
</dbReference>
<dbReference type="GO" id="GO:0004519">
    <property type="term" value="F:endonuclease activity"/>
    <property type="evidence" value="ECO:0007669"/>
    <property type="project" value="UniProtKB-KW"/>
</dbReference>
<dbReference type="Pfam" id="PF05685">
    <property type="entry name" value="Uma2"/>
    <property type="match status" value="1"/>
</dbReference>
<dbReference type="Gene3D" id="3.90.1570.10">
    <property type="entry name" value="tt1808, chain A"/>
    <property type="match status" value="1"/>
</dbReference>
<feature type="domain" description="Putative restriction endonuclease" evidence="1">
    <location>
        <begin position="30"/>
        <end position="197"/>
    </location>
</feature>
<keyword evidence="3" id="KW-1185">Reference proteome</keyword>
<gene>
    <name evidence="2" type="ORF">GF068_19195</name>
</gene>
<sequence length="202" mass="21862">MTTMTGARATLGSTMGTAERIVPNQPITFEEAAQLDPDELAGEIVDGEWVPMTRGTWRHGEIVGSIYFLLKLYAREQPGWSVAVADPGVKLARNPDRLRGPDVAMVRTERVPTGKGVDGWLEGAPDLAVEVVGDSQSISEMTKKALEYLAGGSKMVWLVDPEPRRVVLFTPPNQVKILGPEDTLDGSDVLPGFSCKVADLFV</sequence>
<name>A0A6N7PQX7_9BACT</name>
<dbReference type="PANTHER" id="PTHR34107:SF1">
    <property type="entry name" value="SLL0198 PROTEIN"/>
    <property type="match status" value="1"/>
</dbReference>
<keyword evidence="2" id="KW-0255">Endonuclease</keyword>
<protein>
    <submittedName>
        <fullName evidence="2">Uma2 family endonuclease</fullName>
    </submittedName>
</protein>
<evidence type="ECO:0000259" key="1">
    <source>
        <dbReference type="Pfam" id="PF05685"/>
    </source>
</evidence>
<reference evidence="2 3" key="1">
    <citation type="submission" date="2019-10" db="EMBL/GenBank/DDBJ databases">
        <title>A soil myxobacterium in the family Polyangiaceae.</title>
        <authorList>
            <person name="Li Y."/>
            <person name="Wang J."/>
        </authorList>
    </citation>
    <scope>NUCLEOTIDE SEQUENCE [LARGE SCALE GENOMIC DNA]</scope>
    <source>
        <strain evidence="2 3">DSM 14734</strain>
    </source>
</reference>
<dbReference type="CDD" id="cd06260">
    <property type="entry name" value="DUF820-like"/>
    <property type="match status" value="1"/>
</dbReference>
<evidence type="ECO:0000313" key="3">
    <source>
        <dbReference type="Proteomes" id="UP000440224"/>
    </source>
</evidence>
<dbReference type="PANTHER" id="PTHR34107">
    <property type="entry name" value="SLL0198 PROTEIN-RELATED"/>
    <property type="match status" value="1"/>
</dbReference>
<dbReference type="EMBL" id="WJIE01000005">
    <property type="protein sequence ID" value="MRG94027.1"/>
    <property type="molecule type" value="Genomic_DNA"/>
</dbReference>
<keyword evidence="2" id="KW-0378">Hydrolase</keyword>
<dbReference type="SUPFAM" id="SSF52980">
    <property type="entry name" value="Restriction endonuclease-like"/>
    <property type="match status" value="1"/>
</dbReference>
<proteinExistence type="predicted"/>
<evidence type="ECO:0000313" key="2">
    <source>
        <dbReference type="EMBL" id="MRG94027.1"/>
    </source>
</evidence>
<dbReference type="InterPro" id="IPR011335">
    <property type="entry name" value="Restrct_endonuc-II-like"/>
</dbReference>
<dbReference type="InterPro" id="IPR012296">
    <property type="entry name" value="Nuclease_put_TT1808"/>
</dbReference>
<dbReference type="AlphaFoldDB" id="A0A6N7PQX7"/>
<dbReference type="OrthoDB" id="9799703at2"/>
<keyword evidence="2" id="KW-0540">Nuclease</keyword>